<feature type="compositionally biased region" description="Basic and acidic residues" evidence="2">
    <location>
        <begin position="88"/>
        <end position="111"/>
    </location>
</feature>
<accession>A0A6A6CHP1</accession>
<evidence type="ECO:0000256" key="2">
    <source>
        <dbReference type="SAM" id="MobiDB-lite"/>
    </source>
</evidence>
<feature type="compositionally biased region" description="Pro residues" evidence="2">
    <location>
        <begin position="153"/>
        <end position="163"/>
    </location>
</feature>
<name>A0A6A6CHP1_ZASCE</name>
<feature type="compositionally biased region" description="Basic and acidic residues" evidence="2">
    <location>
        <begin position="165"/>
        <end position="181"/>
    </location>
</feature>
<dbReference type="GO" id="GO:0005938">
    <property type="term" value="C:cell cortex"/>
    <property type="evidence" value="ECO:0007669"/>
    <property type="project" value="UniProtKB-ARBA"/>
</dbReference>
<gene>
    <name evidence="4" type="ORF">M409DRAFT_23286</name>
</gene>
<dbReference type="Gene3D" id="1.10.555.10">
    <property type="entry name" value="Rho GTPase activation protein"/>
    <property type="match status" value="1"/>
</dbReference>
<feature type="compositionally biased region" description="Basic and acidic residues" evidence="2">
    <location>
        <begin position="193"/>
        <end position="211"/>
    </location>
</feature>
<evidence type="ECO:0000259" key="3">
    <source>
        <dbReference type="PROSITE" id="PS50238"/>
    </source>
</evidence>
<reference evidence="4" key="1">
    <citation type="journal article" date="2020" name="Stud. Mycol.">
        <title>101 Dothideomycetes genomes: a test case for predicting lifestyles and emergence of pathogens.</title>
        <authorList>
            <person name="Haridas S."/>
            <person name="Albert R."/>
            <person name="Binder M."/>
            <person name="Bloem J."/>
            <person name="Labutti K."/>
            <person name="Salamov A."/>
            <person name="Andreopoulos B."/>
            <person name="Baker S."/>
            <person name="Barry K."/>
            <person name="Bills G."/>
            <person name="Bluhm B."/>
            <person name="Cannon C."/>
            <person name="Castanera R."/>
            <person name="Culley D."/>
            <person name="Daum C."/>
            <person name="Ezra D."/>
            <person name="Gonzalez J."/>
            <person name="Henrissat B."/>
            <person name="Kuo A."/>
            <person name="Liang C."/>
            <person name="Lipzen A."/>
            <person name="Lutzoni F."/>
            <person name="Magnuson J."/>
            <person name="Mondo S."/>
            <person name="Nolan M."/>
            <person name="Ohm R."/>
            <person name="Pangilinan J."/>
            <person name="Park H.-J."/>
            <person name="Ramirez L."/>
            <person name="Alfaro M."/>
            <person name="Sun H."/>
            <person name="Tritt A."/>
            <person name="Yoshinaga Y."/>
            <person name="Zwiers L.-H."/>
            <person name="Turgeon B."/>
            <person name="Goodwin S."/>
            <person name="Spatafora J."/>
            <person name="Crous P."/>
            <person name="Grigoriev I."/>
        </authorList>
    </citation>
    <scope>NUCLEOTIDE SEQUENCE</scope>
    <source>
        <strain evidence="4">ATCC 36951</strain>
    </source>
</reference>
<feature type="compositionally biased region" description="Polar residues" evidence="2">
    <location>
        <begin position="573"/>
        <end position="596"/>
    </location>
</feature>
<dbReference type="AlphaFoldDB" id="A0A6A6CHP1"/>
<dbReference type="InterPro" id="IPR050729">
    <property type="entry name" value="Rho-GAP"/>
</dbReference>
<dbReference type="SMART" id="SM00324">
    <property type="entry name" value="RhoGAP"/>
    <property type="match status" value="1"/>
</dbReference>
<protein>
    <recommendedName>
        <fullName evidence="3">Rho-GAP domain-containing protein</fullName>
    </recommendedName>
</protein>
<dbReference type="OrthoDB" id="185175at2759"/>
<dbReference type="PANTHER" id="PTHR23176:SF125">
    <property type="entry name" value="GTPASE ACTIVATOR (BEM2), PUTATIVE (AFU_ORTHOLOGUE AFUA_7G04450)-RELATED"/>
    <property type="match status" value="1"/>
</dbReference>
<dbReference type="GeneID" id="54559995"/>
<evidence type="ECO:0000313" key="5">
    <source>
        <dbReference type="Proteomes" id="UP000799537"/>
    </source>
</evidence>
<keyword evidence="1" id="KW-0343">GTPase activation</keyword>
<feature type="compositionally biased region" description="Low complexity" evidence="2">
    <location>
        <begin position="13"/>
        <end position="26"/>
    </location>
</feature>
<dbReference type="CDD" id="cd00159">
    <property type="entry name" value="RhoGAP"/>
    <property type="match status" value="1"/>
</dbReference>
<feature type="compositionally biased region" description="Basic and acidic residues" evidence="2">
    <location>
        <begin position="237"/>
        <end position="248"/>
    </location>
</feature>
<dbReference type="PANTHER" id="PTHR23176">
    <property type="entry name" value="RHO/RAC/CDC GTPASE-ACTIVATING PROTEIN"/>
    <property type="match status" value="1"/>
</dbReference>
<feature type="compositionally biased region" description="Polar residues" evidence="2">
    <location>
        <begin position="127"/>
        <end position="140"/>
    </location>
</feature>
<evidence type="ECO:0000313" key="4">
    <source>
        <dbReference type="EMBL" id="KAF2166655.1"/>
    </source>
</evidence>
<feature type="compositionally biased region" description="Low complexity" evidence="2">
    <location>
        <begin position="289"/>
        <end position="298"/>
    </location>
</feature>
<dbReference type="InterPro" id="IPR000198">
    <property type="entry name" value="RhoGAP_dom"/>
</dbReference>
<dbReference type="GO" id="GO:0005096">
    <property type="term" value="F:GTPase activator activity"/>
    <property type="evidence" value="ECO:0007669"/>
    <property type="project" value="UniProtKB-KW"/>
</dbReference>
<feature type="domain" description="Rho-GAP" evidence="3">
    <location>
        <begin position="332"/>
        <end position="543"/>
    </location>
</feature>
<dbReference type="PROSITE" id="PS50238">
    <property type="entry name" value="RHOGAP"/>
    <property type="match status" value="1"/>
</dbReference>
<dbReference type="EMBL" id="ML993596">
    <property type="protein sequence ID" value="KAF2166655.1"/>
    <property type="molecule type" value="Genomic_DNA"/>
</dbReference>
<dbReference type="Proteomes" id="UP000799537">
    <property type="component" value="Unassembled WGS sequence"/>
</dbReference>
<feature type="region of interest" description="Disordered" evidence="2">
    <location>
        <begin position="619"/>
        <end position="686"/>
    </location>
</feature>
<proteinExistence type="predicted"/>
<feature type="compositionally biased region" description="Basic and acidic residues" evidence="2">
    <location>
        <begin position="141"/>
        <end position="151"/>
    </location>
</feature>
<dbReference type="GO" id="GO:0007165">
    <property type="term" value="P:signal transduction"/>
    <property type="evidence" value="ECO:0007669"/>
    <property type="project" value="InterPro"/>
</dbReference>
<sequence length="686" mass="75941">MPRHSKPSELALQNGNGPQNGVQPGPNSSPMNLQGVDLGSFGGGFEHDVAAGLTPLPAQPQSSPGSPRSAAHNRDPSKNFLSNFKSRISPEQEQKQKKDSRQGSHEDDECRPGTSSMSKIYHLRKNPGSTPELSLVGSQDNVHKDTTDANEKPPLPGPRPQPTPHHSEDSTTSGKRKDNSKPFRIGITRSKSIRRDSDSKTRPKTNGKDSFEQQAPPNTAPLQSDWPGSESRMLGKNQEKDKRGKSAERAPASDSQENLARPGRDHKPNAFKAGGKNALSKARTGGGNLLNRLGKIGRSTSSNEKEIPDHEYQFKVINQPLVEQTRMTRISKELSGCRDKTEYWMPALPWRCIDFLNSNCEQEGLYRVPGSGFHVKTWQRRFDTELDIDLLSTEVLDPNEIASVLKAWLRELPTEIMPQSLQRELAIEMEKVNPKFKNVGESAPQVLRDALSDLPPFNYYLLFAITCHLSLLLTNKDKNKMDLHNLAVCVQPCLYLDRWLFNYLVGDWRHCWQGCYTEKEYLKVEERVEAGLDPEVHSESELGDERSLSSTAWATTIDDGRSEAVSVDDRAISSGTGSTASKPTTSSRDNAENFQSDSKKPMNYMAPGAKVYSNGAVGLGINEEPKRPRTADQRNAPEEGMKGGQTKSRSNSTTPKVGHNRSRSDLPATPVKTHANADWSNPVRPS</sequence>
<evidence type="ECO:0000256" key="1">
    <source>
        <dbReference type="ARBA" id="ARBA00022468"/>
    </source>
</evidence>
<feature type="compositionally biased region" description="Polar residues" evidence="2">
    <location>
        <begin position="645"/>
        <end position="655"/>
    </location>
</feature>
<keyword evidence="5" id="KW-1185">Reference proteome</keyword>
<dbReference type="SUPFAM" id="SSF48350">
    <property type="entry name" value="GTPase activation domain, GAP"/>
    <property type="match status" value="1"/>
</dbReference>
<feature type="region of interest" description="Disordered" evidence="2">
    <location>
        <begin position="564"/>
        <end position="607"/>
    </location>
</feature>
<dbReference type="RefSeq" id="XP_033667544.1">
    <property type="nucleotide sequence ID" value="XM_033806723.1"/>
</dbReference>
<feature type="compositionally biased region" description="Polar residues" evidence="2">
    <location>
        <begin position="212"/>
        <end position="222"/>
    </location>
</feature>
<feature type="compositionally biased region" description="Basic and acidic residues" evidence="2">
    <location>
        <begin position="623"/>
        <end position="641"/>
    </location>
</feature>
<dbReference type="Pfam" id="PF00620">
    <property type="entry name" value="RhoGAP"/>
    <property type="match status" value="1"/>
</dbReference>
<dbReference type="InterPro" id="IPR008936">
    <property type="entry name" value="Rho_GTPase_activation_prot"/>
</dbReference>
<feature type="region of interest" description="Disordered" evidence="2">
    <location>
        <begin position="1"/>
        <end position="307"/>
    </location>
</feature>
<organism evidence="4 5">
    <name type="scientific">Zasmidium cellare ATCC 36951</name>
    <dbReference type="NCBI Taxonomy" id="1080233"/>
    <lineage>
        <taxon>Eukaryota</taxon>
        <taxon>Fungi</taxon>
        <taxon>Dikarya</taxon>
        <taxon>Ascomycota</taxon>
        <taxon>Pezizomycotina</taxon>
        <taxon>Dothideomycetes</taxon>
        <taxon>Dothideomycetidae</taxon>
        <taxon>Mycosphaerellales</taxon>
        <taxon>Mycosphaerellaceae</taxon>
        <taxon>Zasmidium</taxon>
    </lineage>
</organism>